<feature type="domain" description="Spermatogenesis-associated protein 20-like TRX" evidence="1">
    <location>
        <begin position="7"/>
        <end position="167"/>
    </location>
</feature>
<evidence type="ECO:0000259" key="1">
    <source>
        <dbReference type="Pfam" id="PF03190"/>
    </source>
</evidence>
<dbReference type="PANTHER" id="PTHR42899">
    <property type="entry name" value="SPERMATOGENESIS-ASSOCIATED PROTEIN 20"/>
    <property type="match status" value="1"/>
</dbReference>
<dbReference type="Pfam" id="PF03190">
    <property type="entry name" value="Thioredox_DsbH"/>
    <property type="match status" value="1"/>
</dbReference>
<dbReference type="PIRSF" id="PIRSF006402">
    <property type="entry name" value="UCP006402_thioredoxin"/>
    <property type="match status" value="1"/>
</dbReference>
<dbReference type="CDD" id="cd02955">
    <property type="entry name" value="SSP411"/>
    <property type="match status" value="1"/>
</dbReference>
<dbReference type="GO" id="GO:0005975">
    <property type="term" value="P:carbohydrate metabolic process"/>
    <property type="evidence" value="ECO:0007669"/>
    <property type="project" value="InterPro"/>
</dbReference>
<reference evidence="2" key="1">
    <citation type="submission" date="2019-08" db="EMBL/GenBank/DDBJ databases">
        <authorList>
            <person name="Kucharzyk K."/>
            <person name="Murdoch R.W."/>
            <person name="Higgins S."/>
            <person name="Loffler F."/>
        </authorList>
    </citation>
    <scope>NUCLEOTIDE SEQUENCE</scope>
</reference>
<dbReference type="Gene3D" id="3.40.30.10">
    <property type="entry name" value="Glutaredoxin"/>
    <property type="match status" value="1"/>
</dbReference>
<dbReference type="InterPro" id="IPR024705">
    <property type="entry name" value="Ssp411"/>
</dbReference>
<dbReference type="EMBL" id="VSSQ01000029">
    <property type="protein sequence ID" value="MPL65711.1"/>
    <property type="molecule type" value="Genomic_DNA"/>
</dbReference>
<dbReference type="PANTHER" id="PTHR42899:SF1">
    <property type="entry name" value="SPERMATOGENESIS-ASSOCIATED PROTEIN 20"/>
    <property type="match status" value="1"/>
</dbReference>
<gene>
    <name evidence="2" type="ORF">SDC9_11375</name>
</gene>
<name>A0A644TJ23_9ZZZZ</name>
<dbReference type="Gene3D" id="1.50.10.10">
    <property type="match status" value="2"/>
</dbReference>
<dbReference type="SUPFAM" id="SSF48208">
    <property type="entry name" value="Six-hairpin glycosidases"/>
    <property type="match status" value="1"/>
</dbReference>
<organism evidence="2">
    <name type="scientific">bioreactor metagenome</name>
    <dbReference type="NCBI Taxonomy" id="1076179"/>
    <lineage>
        <taxon>unclassified sequences</taxon>
        <taxon>metagenomes</taxon>
        <taxon>ecological metagenomes</taxon>
    </lineage>
</organism>
<dbReference type="SUPFAM" id="SSF52833">
    <property type="entry name" value="Thioredoxin-like"/>
    <property type="match status" value="1"/>
</dbReference>
<dbReference type="InterPro" id="IPR012341">
    <property type="entry name" value="6hp_glycosidase-like_sf"/>
</dbReference>
<accession>A0A644TJ23</accession>
<dbReference type="InterPro" id="IPR004879">
    <property type="entry name" value="Ssp411-like_TRX"/>
</dbReference>
<protein>
    <recommendedName>
        <fullName evidence="1">Spermatogenesis-associated protein 20-like TRX domain-containing protein</fullName>
    </recommendedName>
</protein>
<dbReference type="InterPro" id="IPR036249">
    <property type="entry name" value="Thioredoxin-like_sf"/>
</dbReference>
<evidence type="ECO:0000313" key="2">
    <source>
        <dbReference type="EMBL" id="MPL65711.1"/>
    </source>
</evidence>
<dbReference type="InterPro" id="IPR008928">
    <property type="entry name" value="6-hairpin_glycosidase_sf"/>
</dbReference>
<comment type="caution">
    <text evidence="2">The sequence shown here is derived from an EMBL/GenBank/DDBJ whole genome shotgun (WGS) entry which is preliminary data.</text>
</comment>
<dbReference type="AlphaFoldDB" id="A0A644TJ23"/>
<sequence>MSTKHVNHLANEKSPYLLQHAHNPIDWYPWGEEAFAKAKAEDKPIFFSCGYSTCHWCHVMERESFEDEEVAEVLNRYFVSIKVDREERPDVDHIYMEVCQALTQSGGWPLTIIMTPDKKPFFAGTYFPKASKWGRPGLMDLLDAVQQRWRENRDELIEHSNEIYALLKHEYKPSTDVQLSSELLDIAFQQLEAGFDAKYGGFSGAPKFPTPHNMLFLLRYWRHNGNPKALAMVEKTLTAMRQGGIYDHLGYGFSRYSTDNEWLVPHFEKMLYDNALLCHAYLEAYQCTGNQDFAQVAGEILDYVMRDMTSSEGGFYSAEDADSEGVEGKFYVFTRQQVLDILGEKDGTLVADFYGITSQGNFEHGTSILNFIDRNVEAYAHKIGIDVAELTKLFASCRSKLYAEREKRIHPYKDDKILTAWNALMIAAFAKAARVLNVAVYAEFAERALEFIQSRLVRKDGRLLARYREGEAKHLAYLDDYAFLLWALVELYETVYSPTYIKWALEVSDELKRLFLDDINGGFYFYGSDGEQLLTRPKEIYDGAIPAGNSVAALALLRLANITGNNELQKMAEAVLKAFGGQVKKYPKAYTFYLVALDYQLSARRKIVIAGSNDSEDAWNMIFAVWQNFLPDTEIVFNDRTKADLVEKILPAVSNQQPLDGKATAYICENFACQPPITDVGKLLSALVIE</sequence>
<proteinExistence type="predicted"/>